<dbReference type="Proteomes" id="UP000887578">
    <property type="component" value="Unplaced"/>
</dbReference>
<evidence type="ECO:0000313" key="1">
    <source>
        <dbReference type="Proteomes" id="UP000887578"/>
    </source>
</evidence>
<name>A0A914QM13_9BILA</name>
<sequence>MLLFLNCSHSNHLPLEAQDDDVDGRFDAGITDEVGKDNDFAADEDGVVVGCFADEVAEGVAGGDIFCFFVGD</sequence>
<reference evidence="2" key="1">
    <citation type="submission" date="2022-11" db="UniProtKB">
        <authorList>
            <consortium name="WormBaseParasite"/>
        </authorList>
    </citation>
    <scope>IDENTIFICATION</scope>
</reference>
<evidence type="ECO:0000313" key="2">
    <source>
        <dbReference type="WBParaSite" id="PDA_v2.g4742.t1"/>
    </source>
</evidence>
<protein>
    <submittedName>
        <fullName evidence="2">Uncharacterized protein</fullName>
    </submittedName>
</protein>
<accession>A0A914QM13</accession>
<proteinExistence type="predicted"/>
<keyword evidence="1" id="KW-1185">Reference proteome</keyword>
<organism evidence="1 2">
    <name type="scientific">Panagrolaimus davidi</name>
    <dbReference type="NCBI Taxonomy" id="227884"/>
    <lineage>
        <taxon>Eukaryota</taxon>
        <taxon>Metazoa</taxon>
        <taxon>Ecdysozoa</taxon>
        <taxon>Nematoda</taxon>
        <taxon>Chromadorea</taxon>
        <taxon>Rhabditida</taxon>
        <taxon>Tylenchina</taxon>
        <taxon>Panagrolaimomorpha</taxon>
        <taxon>Panagrolaimoidea</taxon>
        <taxon>Panagrolaimidae</taxon>
        <taxon>Panagrolaimus</taxon>
    </lineage>
</organism>
<dbReference type="AlphaFoldDB" id="A0A914QM13"/>
<dbReference type="WBParaSite" id="PDA_v2.g4742.t1">
    <property type="protein sequence ID" value="PDA_v2.g4742.t1"/>
    <property type="gene ID" value="PDA_v2.g4742"/>
</dbReference>